<sequence>MAYCPGPGNLCQFEKVTYPTLLTAVVYDGHSSILHIITFLRGLLDCIQKVRNQQIHYKAVQFIWNNILWS</sequence>
<name>A0A024FVV7_9STRA</name>
<evidence type="ECO:0000313" key="2">
    <source>
        <dbReference type="Proteomes" id="UP000053237"/>
    </source>
</evidence>
<proteinExistence type="predicted"/>
<protein>
    <submittedName>
        <fullName evidence="1">Uncharacterized protein</fullName>
    </submittedName>
</protein>
<dbReference type="AlphaFoldDB" id="A0A024FVV7"/>
<comment type="caution">
    <text evidence="1">The sequence shown here is derived from an EMBL/GenBank/DDBJ whole genome shotgun (WGS) entry which is preliminary data.</text>
</comment>
<keyword evidence="2" id="KW-1185">Reference proteome</keyword>
<accession>A0A024FVV7</accession>
<organism evidence="1 2">
    <name type="scientific">Albugo candida</name>
    <dbReference type="NCBI Taxonomy" id="65357"/>
    <lineage>
        <taxon>Eukaryota</taxon>
        <taxon>Sar</taxon>
        <taxon>Stramenopiles</taxon>
        <taxon>Oomycota</taxon>
        <taxon>Peronosporomycetes</taxon>
        <taxon>Albuginales</taxon>
        <taxon>Albuginaceae</taxon>
        <taxon>Albugo</taxon>
    </lineage>
</organism>
<dbReference type="InParanoid" id="A0A024FVV7"/>
<dbReference type="EMBL" id="CAIX01000897">
    <property type="protein sequence ID" value="CCI11265.1"/>
    <property type="molecule type" value="Genomic_DNA"/>
</dbReference>
<dbReference type="Proteomes" id="UP000053237">
    <property type="component" value="Unassembled WGS sequence"/>
</dbReference>
<evidence type="ECO:0000313" key="1">
    <source>
        <dbReference type="EMBL" id="CCI11265.1"/>
    </source>
</evidence>
<reference evidence="1 2" key="1">
    <citation type="submission" date="2012-05" db="EMBL/GenBank/DDBJ databases">
        <title>Recombination and specialization in a pathogen metapopulation.</title>
        <authorList>
            <person name="Gardiner A."/>
            <person name="Kemen E."/>
            <person name="Schultz-Larsen T."/>
            <person name="MacLean D."/>
            <person name="Van Oosterhout C."/>
            <person name="Jones J.D.G."/>
        </authorList>
    </citation>
    <scope>NUCLEOTIDE SEQUENCE [LARGE SCALE GENOMIC DNA]</scope>
    <source>
        <strain evidence="1 2">Ac Nc2</strain>
    </source>
</reference>
<gene>
    <name evidence="1" type="ORF">BN9_126720</name>
</gene>